<dbReference type="EMBL" id="HBUE01341074">
    <property type="protein sequence ID" value="CAG6598435.1"/>
    <property type="molecule type" value="Transcribed_RNA"/>
</dbReference>
<accession>A0A8D8PEE3</accession>
<evidence type="ECO:0000313" key="1">
    <source>
        <dbReference type="EMBL" id="CAG6598435.1"/>
    </source>
</evidence>
<protein>
    <submittedName>
        <fullName evidence="1">(northern house mosquito) hypothetical protein</fullName>
    </submittedName>
</protein>
<dbReference type="AlphaFoldDB" id="A0A8D8PEE3"/>
<reference evidence="1" key="1">
    <citation type="submission" date="2021-05" db="EMBL/GenBank/DDBJ databases">
        <authorList>
            <person name="Alioto T."/>
            <person name="Alioto T."/>
            <person name="Gomez Garrido J."/>
        </authorList>
    </citation>
    <scope>NUCLEOTIDE SEQUENCE</scope>
</reference>
<proteinExistence type="predicted"/>
<dbReference type="EMBL" id="HBUE01234191">
    <property type="protein sequence ID" value="CAG6546260.1"/>
    <property type="molecule type" value="Transcribed_RNA"/>
</dbReference>
<organism evidence="1">
    <name type="scientific">Culex pipiens</name>
    <name type="common">House mosquito</name>
    <dbReference type="NCBI Taxonomy" id="7175"/>
    <lineage>
        <taxon>Eukaryota</taxon>
        <taxon>Metazoa</taxon>
        <taxon>Ecdysozoa</taxon>
        <taxon>Arthropoda</taxon>
        <taxon>Hexapoda</taxon>
        <taxon>Insecta</taxon>
        <taxon>Pterygota</taxon>
        <taxon>Neoptera</taxon>
        <taxon>Endopterygota</taxon>
        <taxon>Diptera</taxon>
        <taxon>Nematocera</taxon>
        <taxon>Culicoidea</taxon>
        <taxon>Culicidae</taxon>
        <taxon>Culicinae</taxon>
        <taxon>Culicini</taxon>
        <taxon>Culex</taxon>
        <taxon>Culex</taxon>
    </lineage>
</organism>
<sequence length="140" mass="16359">MKNTLIYSVKRHIRVFHRTQIYVDILARIVIIVVEEKFKIIIEHVKIQIEHIVNQIVPTDVGNYQLGLGCHFGQQLVPEGVLFLVHDIHVSGIDDAAPRHKGVRKMFETFRAGYFKHHLLVWTHFVSFFIQCDCNILMTQ</sequence>
<name>A0A8D8PEE3_CULPI</name>